<dbReference type="InterPro" id="IPR018060">
    <property type="entry name" value="HTH_AraC"/>
</dbReference>
<organism evidence="5 6">
    <name type="scientific">Moheibacter stercoris</name>
    <dbReference type="NCBI Taxonomy" id="1628251"/>
    <lineage>
        <taxon>Bacteria</taxon>
        <taxon>Pseudomonadati</taxon>
        <taxon>Bacteroidota</taxon>
        <taxon>Flavobacteriia</taxon>
        <taxon>Flavobacteriales</taxon>
        <taxon>Weeksellaceae</taxon>
        <taxon>Moheibacter</taxon>
    </lineage>
</organism>
<evidence type="ECO:0000313" key="6">
    <source>
        <dbReference type="Proteomes" id="UP001549146"/>
    </source>
</evidence>
<gene>
    <name evidence="5" type="ORF">ABID46_000104</name>
</gene>
<dbReference type="PANTHER" id="PTHR43280">
    <property type="entry name" value="ARAC-FAMILY TRANSCRIPTIONAL REGULATOR"/>
    <property type="match status" value="1"/>
</dbReference>
<dbReference type="Gene3D" id="1.10.10.60">
    <property type="entry name" value="Homeodomain-like"/>
    <property type="match status" value="1"/>
</dbReference>
<name>A0ABV2LSL0_9FLAO</name>
<feature type="domain" description="HTH araC/xylS-type" evidence="4">
    <location>
        <begin position="168"/>
        <end position="266"/>
    </location>
</feature>
<comment type="caution">
    <text evidence="5">The sequence shown here is derived from an EMBL/GenBank/DDBJ whole genome shotgun (WGS) entry which is preliminary data.</text>
</comment>
<evidence type="ECO:0000256" key="3">
    <source>
        <dbReference type="ARBA" id="ARBA00023163"/>
    </source>
</evidence>
<keyword evidence="6" id="KW-1185">Reference proteome</keyword>
<reference evidence="5 6" key="1">
    <citation type="submission" date="2024-06" db="EMBL/GenBank/DDBJ databases">
        <title>Genomic Encyclopedia of Type Strains, Phase IV (KMG-IV): sequencing the most valuable type-strain genomes for metagenomic binning, comparative biology and taxonomic classification.</title>
        <authorList>
            <person name="Goeker M."/>
        </authorList>
    </citation>
    <scope>NUCLEOTIDE SEQUENCE [LARGE SCALE GENOMIC DNA]</scope>
    <source>
        <strain evidence="5 6">DSM 29388</strain>
    </source>
</reference>
<sequence>MKSFLCKGNKTLQLAIQQLKEDETKLIIICNAGVNLNLKTQEISLAERNILILSPWTKFSLQSSTDKQPKIQLISFLLYEVMQLDQSLFFHTTSNSYLKIALSQKQFIYVSHLMRVLHYNLNYIHSAHDSVYINRYLLNSILLAIDNAYYFNQIGKIDVHLPNFPILHKFIFLANKHFKTHHNVHFYAANLGITTRYLANIVKEATHKTPKSILNNLINQEAIVLILEDNYNLNEISDQLGFNSYPSFLIFFKKINGLSPSQYRTKFLNKKI</sequence>
<dbReference type="EMBL" id="JBEPMO010000001">
    <property type="protein sequence ID" value="MET3730552.1"/>
    <property type="molecule type" value="Genomic_DNA"/>
</dbReference>
<accession>A0ABV2LSL0</accession>
<dbReference type="InterPro" id="IPR009057">
    <property type="entry name" value="Homeodomain-like_sf"/>
</dbReference>
<evidence type="ECO:0000259" key="4">
    <source>
        <dbReference type="PROSITE" id="PS01124"/>
    </source>
</evidence>
<dbReference type="PROSITE" id="PS01124">
    <property type="entry name" value="HTH_ARAC_FAMILY_2"/>
    <property type="match status" value="1"/>
</dbReference>
<keyword evidence="2" id="KW-0238">DNA-binding</keyword>
<dbReference type="RefSeq" id="WP_354505605.1">
    <property type="nucleotide sequence ID" value="NZ_JBEPMO010000001.1"/>
</dbReference>
<keyword evidence="3" id="KW-0804">Transcription</keyword>
<protein>
    <submittedName>
        <fullName evidence="5">AraC-like DNA-binding protein</fullName>
    </submittedName>
</protein>
<evidence type="ECO:0000313" key="5">
    <source>
        <dbReference type="EMBL" id="MET3730552.1"/>
    </source>
</evidence>
<dbReference type="SUPFAM" id="SSF46689">
    <property type="entry name" value="Homeodomain-like"/>
    <property type="match status" value="1"/>
</dbReference>
<dbReference type="SMART" id="SM00342">
    <property type="entry name" value="HTH_ARAC"/>
    <property type="match status" value="1"/>
</dbReference>
<dbReference type="Pfam" id="PF12833">
    <property type="entry name" value="HTH_18"/>
    <property type="match status" value="1"/>
</dbReference>
<dbReference type="Proteomes" id="UP001549146">
    <property type="component" value="Unassembled WGS sequence"/>
</dbReference>
<keyword evidence="1" id="KW-0805">Transcription regulation</keyword>
<evidence type="ECO:0000256" key="1">
    <source>
        <dbReference type="ARBA" id="ARBA00023015"/>
    </source>
</evidence>
<proteinExistence type="predicted"/>
<evidence type="ECO:0000256" key="2">
    <source>
        <dbReference type="ARBA" id="ARBA00023125"/>
    </source>
</evidence>
<dbReference type="PANTHER" id="PTHR43280:SF32">
    <property type="entry name" value="TRANSCRIPTIONAL REGULATORY PROTEIN"/>
    <property type="match status" value="1"/>
</dbReference>